<dbReference type="EMBL" id="CP097118">
    <property type="protein sequence ID" value="USS87912.1"/>
    <property type="molecule type" value="Genomic_DNA"/>
</dbReference>
<evidence type="ECO:0000313" key="3">
    <source>
        <dbReference type="Proteomes" id="UP001057025"/>
    </source>
</evidence>
<dbReference type="RefSeq" id="WP_252797202.1">
    <property type="nucleotide sequence ID" value="NZ_CP097118.1"/>
</dbReference>
<keyword evidence="1" id="KW-1133">Transmembrane helix</keyword>
<dbReference type="InterPro" id="IPR032083">
    <property type="entry name" value="DUF4811"/>
</dbReference>
<organism evidence="2 3">
    <name type="scientific">Fructilactobacillus hinvesii</name>
    <dbReference type="NCBI Taxonomy" id="2940300"/>
    <lineage>
        <taxon>Bacteria</taxon>
        <taxon>Bacillati</taxon>
        <taxon>Bacillota</taxon>
        <taxon>Bacilli</taxon>
        <taxon>Lactobacillales</taxon>
        <taxon>Lactobacillaceae</taxon>
        <taxon>Fructilactobacillus</taxon>
    </lineage>
</organism>
<keyword evidence="3" id="KW-1185">Reference proteome</keyword>
<protein>
    <submittedName>
        <fullName evidence="2">DUF4811 domain-containing protein</fullName>
    </submittedName>
</protein>
<accession>A0ABY5BS59</accession>
<keyword evidence="1" id="KW-0472">Membrane</keyword>
<reference evidence="2" key="1">
    <citation type="submission" date="2022-05" db="EMBL/GenBank/DDBJ databases">
        <authorList>
            <person name="Oliphant S.A."/>
            <person name="Watson-Haigh N.S."/>
            <person name="Sumby K.M."/>
            <person name="Gardner J.M."/>
            <person name="Jiranek V."/>
        </authorList>
    </citation>
    <scope>NUCLEOTIDE SEQUENCE</scope>
    <source>
        <strain evidence="2">KI11_C11</strain>
    </source>
</reference>
<feature type="transmembrane region" description="Helical" evidence="1">
    <location>
        <begin position="28"/>
        <end position="48"/>
    </location>
</feature>
<sequence length="256" mass="29576">MIFVILVGTVLAFFLCFNLIPNRKLSNATGILAGFLVILTILAIVGNFHYHFGMKKETVTTPHSFTSINKQMNMVLYQKIGKQGKEQVVIYKKTASQKKPTTTPAIKTRNIIKHEGTKNRLVTQKQEWVYKNGFYRMMFGVAQKETFIKRTNTFHVANDYLVMTPKQAKEFGQRMKQVAAGMKQQQQDPAAQAALKQQAQQYIQGKMTAEMQKNPQLSDQQRQRLMKKWQVEFQNQLKQQAQQKLVEQVAREMNLK</sequence>
<dbReference type="Proteomes" id="UP001057025">
    <property type="component" value="Chromosome"/>
</dbReference>
<gene>
    <name evidence="2" type="ORF">M3M39_00010</name>
</gene>
<evidence type="ECO:0000313" key="2">
    <source>
        <dbReference type="EMBL" id="USS87912.1"/>
    </source>
</evidence>
<dbReference type="Pfam" id="PF16069">
    <property type="entry name" value="DUF4811"/>
    <property type="match status" value="1"/>
</dbReference>
<keyword evidence="1" id="KW-0812">Transmembrane</keyword>
<proteinExistence type="predicted"/>
<evidence type="ECO:0000256" key="1">
    <source>
        <dbReference type="SAM" id="Phobius"/>
    </source>
</evidence>
<name>A0ABY5BS59_9LACO</name>